<dbReference type="EMBL" id="CP036298">
    <property type="protein sequence ID" value="QDV22784.1"/>
    <property type="molecule type" value="Genomic_DNA"/>
</dbReference>
<evidence type="ECO:0000256" key="3">
    <source>
        <dbReference type="ARBA" id="ARBA00022777"/>
    </source>
</evidence>
<feature type="domain" description="DAGKc" evidence="6">
    <location>
        <begin position="3"/>
        <end position="131"/>
    </location>
</feature>
<evidence type="ECO:0000256" key="2">
    <source>
        <dbReference type="ARBA" id="ARBA00022741"/>
    </source>
</evidence>
<feature type="region of interest" description="Disordered" evidence="5">
    <location>
        <begin position="190"/>
        <end position="223"/>
    </location>
</feature>
<dbReference type="Gene3D" id="3.40.50.10330">
    <property type="entry name" value="Probable inorganic polyphosphate/atp-NAD kinase, domain 1"/>
    <property type="match status" value="1"/>
</dbReference>
<evidence type="ECO:0000256" key="4">
    <source>
        <dbReference type="ARBA" id="ARBA00022840"/>
    </source>
</evidence>
<dbReference type="KEGG" id="ahel:Q31a_10750"/>
<dbReference type="OrthoDB" id="9815110at2"/>
<accession>A0A518G2G6</accession>
<dbReference type="Proteomes" id="UP000318017">
    <property type="component" value="Chromosome"/>
</dbReference>
<dbReference type="GO" id="GO:0005524">
    <property type="term" value="F:ATP binding"/>
    <property type="evidence" value="ECO:0007669"/>
    <property type="project" value="UniProtKB-KW"/>
</dbReference>
<reference evidence="7 8" key="1">
    <citation type="submission" date="2019-02" db="EMBL/GenBank/DDBJ databases">
        <title>Deep-cultivation of Planctomycetes and their phenomic and genomic characterization uncovers novel biology.</title>
        <authorList>
            <person name="Wiegand S."/>
            <person name="Jogler M."/>
            <person name="Boedeker C."/>
            <person name="Pinto D."/>
            <person name="Vollmers J."/>
            <person name="Rivas-Marin E."/>
            <person name="Kohn T."/>
            <person name="Peeters S.H."/>
            <person name="Heuer A."/>
            <person name="Rast P."/>
            <person name="Oberbeckmann S."/>
            <person name="Bunk B."/>
            <person name="Jeske O."/>
            <person name="Meyerdierks A."/>
            <person name="Storesund J.E."/>
            <person name="Kallscheuer N."/>
            <person name="Luecker S."/>
            <person name="Lage O.M."/>
            <person name="Pohl T."/>
            <person name="Merkel B.J."/>
            <person name="Hornburger P."/>
            <person name="Mueller R.-W."/>
            <person name="Bruemmer F."/>
            <person name="Labrenz M."/>
            <person name="Spormann A.M."/>
            <person name="Op den Camp H."/>
            <person name="Overmann J."/>
            <person name="Amann R."/>
            <person name="Jetten M.S.M."/>
            <person name="Mascher T."/>
            <person name="Medema M.H."/>
            <person name="Devos D.P."/>
            <person name="Kaster A.-K."/>
            <person name="Ovreas L."/>
            <person name="Rohde M."/>
            <person name="Galperin M.Y."/>
            <person name="Jogler C."/>
        </authorList>
    </citation>
    <scope>NUCLEOTIDE SEQUENCE [LARGE SCALE GENOMIC DNA]</scope>
    <source>
        <strain evidence="7 8">Q31a</strain>
    </source>
</reference>
<dbReference type="InterPro" id="IPR045540">
    <property type="entry name" value="YegS/DAGK_C"/>
</dbReference>
<dbReference type="Pfam" id="PF19279">
    <property type="entry name" value="YegS_C"/>
    <property type="match status" value="1"/>
</dbReference>
<gene>
    <name evidence="7" type="primary">dagK</name>
    <name evidence="7" type="ORF">Q31a_10750</name>
</gene>
<dbReference type="PANTHER" id="PTHR12358:SF106">
    <property type="entry name" value="LIPID KINASE YEGS"/>
    <property type="match status" value="1"/>
</dbReference>
<keyword evidence="8" id="KW-1185">Reference proteome</keyword>
<dbReference type="EC" id="2.7.1.107" evidence="7"/>
<keyword evidence="3 7" id="KW-0418">Kinase</keyword>
<keyword evidence="4" id="KW-0067">ATP-binding</keyword>
<sequence length="354" mass="37922">MNGPTPRILIAANPNSGASSSVAKVSALCEALNQSGFDCEILTSLEGVRAASLQAEAAGNLRAVISAGGDGTVDALANLLPATIPLQVFPLGTENLLAKYLGLRGDIRQACATAIANRRFKMDAGIANGKIFLVMLSVGFDAEVVRQMTALRRGHISRWSYVRPIFRTLLRYGFPALNYRLNGSLDRESVGDEPVGGIPRMPSASKRDARPTDTNVTEFSGESNPVACEPLPEISTGDTRGSAAWVFVFNVPRYAASLNFCPQADPTDGLLDICTFSKPGIAYGLGYFARLRLGTHQKMAGFQHMRCSQLSIDQPLLQEEPRGVPFQMDGDSGGILPLQIRSAPKRLTLIIPSS</sequence>
<dbReference type="GO" id="GO:0005886">
    <property type="term" value="C:plasma membrane"/>
    <property type="evidence" value="ECO:0007669"/>
    <property type="project" value="TreeGrafter"/>
</dbReference>
<name>A0A518G2G6_9BACT</name>
<dbReference type="AlphaFoldDB" id="A0A518G2G6"/>
<dbReference type="Gene3D" id="2.60.200.40">
    <property type="match status" value="2"/>
</dbReference>
<evidence type="ECO:0000256" key="5">
    <source>
        <dbReference type="SAM" id="MobiDB-lite"/>
    </source>
</evidence>
<evidence type="ECO:0000313" key="8">
    <source>
        <dbReference type="Proteomes" id="UP000318017"/>
    </source>
</evidence>
<dbReference type="InterPro" id="IPR017438">
    <property type="entry name" value="ATP-NAD_kinase_N"/>
</dbReference>
<evidence type="ECO:0000313" key="7">
    <source>
        <dbReference type="EMBL" id="QDV22784.1"/>
    </source>
</evidence>
<evidence type="ECO:0000259" key="6">
    <source>
        <dbReference type="PROSITE" id="PS50146"/>
    </source>
</evidence>
<dbReference type="SMART" id="SM00046">
    <property type="entry name" value="DAGKc"/>
    <property type="match status" value="1"/>
</dbReference>
<dbReference type="SUPFAM" id="SSF111331">
    <property type="entry name" value="NAD kinase/diacylglycerol kinase-like"/>
    <property type="match status" value="1"/>
</dbReference>
<feature type="compositionally biased region" description="Polar residues" evidence="5">
    <location>
        <begin position="212"/>
        <end position="223"/>
    </location>
</feature>
<evidence type="ECO:0000256" key="1">
    <source>
        <dbReference type="ARBA" id="ARBA00022679"/>
    </source>
</evidence>
<keyword evidence="2" id="KW-0547">Nucleotide-binding</keyword>
<organism evidence="7 8">
    <name type="scientific">Aureliella helgolandensis</name>
    <dbReference type="NCBI Taxonomy" id="2527968"/>
    <lineage>
        <taxon>Bacteria</taxon>
        <taxon>Pseudomonadati</taxon>
        <taxon>Planctomycetota</taxon>
        <taxon>Planctomycetia</taxon>
        <taxon>Pirellulales</taxon>
        <taxon>Pirellulaceae</taxon>
        <taxon>Aureliella</taxon>
    </lineage>
</organism>
<dbReference type="GO" id="GO:0004143">
    <property type="term" value="F:ATP-dependent diacylglycerol kinase activity"/>
    <property type="evidence" value="ECO:0007669"/>
    <property type="project" value="UniProtKB-EC"/>
</dbReference>
<keyword evidence="1 7" id="KW-0808">Transferase</keyword>
<dbReference type="InterPro" id="IPR050187">
    <property type="entry name" value="Lipid_Phosphate_FormReg"/>
</dbReference>
<dbReference type="PANTHER" id="PTHR12358">
    <property type="entry name" value="SPHINGOSINE KINASE"/>
    <property type="match status" value="1"/>
</dbReference>
<dbReference type="PROSITE" id="PS50146">
    <property type="entry name" value="DAGK"/>
    <property type="match status" value="1"/>
</dbReference>
<proteinExistence type="predicted"/>
<dbReference type="InterPro" id="IPR001206">
    <property type="entry name" value="Diacylglycerol_kinase_cat_dom"/>
</dbReference>
<dbReference type="RefSeq" id="WP_145074855.1">
    <property type="nucleotide sequence ID" value="NZ_CP036298.1"/>
</dbReference>
<dbReference type="Pfam" id="PF00781">
    <property type="entry name" value="DAGK_cat"/>
    <property type="match status" value="1"/>
</dbReference>
<dbReference type="InterPro" id="IPR016064">
    <property type="entry name" value="NAD/diacylglycerol_kinase_sf"/>
</dbReference>
<protein>
    <submittedName>
        <fullName evidence="7">Diacylglycerol kinase</fullName>
        <ecNumber evidence="7">2.7.1.107</ecNumber>
    </submittedName>
</protein>